<comment type="caution">
    <text evidence="2">The sequence shown here is derived from an EMBL/GenBank/DDBJ whole genome shotgun (WGS) entry which is preliminary data.</text>
</comment>
<feature type="compositionally biased region" description="Basic and acidic residues" evidence="1">
    <location>
        <begin position="65"/>
        <end position="74"/>
    </location>
</feature>
<accession>A0AAW1IWK2</accession>
<dbReference type="EMBL" id="JASPKY010000517">
    <property type="protein sequence ID" value="KAK9694279.1"/>
    <property type="molecule type" value="Genomic_DNA"/>
</dbReference>
<reference evidence="2 3" key="1">
    <citation type="journal article" date="2024" name="BMC Genomics">
        <title>De novo assembly and annotation of Popillia japonica's genome with initial clues to its potential as an invasive pest.</title>
        <authorList>
            <person name="Cucini C."/>
            <person name="Boschi S."/>
            <person name="Funari R."/>
            <person name="Cardaioli E."/>
            <person name="Iannotti N."/>
            <person name="Marturano G."/>
            <person name="Paoli F."/>
            <person name="Bruttini M."/>
            <person name="Carapelli A."/>
            <person name="Frati F."/>
            <person name="Nardi F."/>
        </authorList>
    </citation>
    <scope>NUCLEOTIDE SEQUENCE [LARGE SCALE GENOMIC DNA]</scope>
    <source>
        <strain evidence="2">DMR45628</strain>
    </source>
</reference>
<protein>
    <submittedName>
        <fullName evidence="2">Uncharacterized protein</fullName>
    </submittedName>
</protein>
<sequence length="74" mass="8063">MPVAHSPPKKPLSAGDDQDDDSPLSGRMTDAMSGDFDLEIDTDDEARTPRPQTQQNPPDPPSEGKFNKLTEKPT</sequence>
<dbReference type="Proteomes" id="UP001458880">
    <property type="component" value="Unassembled WGS sequence"/>
</dbReference>
<keyword evidence="3" id="KW-1185">Reference proteome</keyword>
<name>A0AAW1IWK2_POPJA</name>
<evidence type="ECO:0000256" key="1">
    <source>
        <dbReference type="SAM" id="MobiDB-lite"/>
    </source>
</evidence>
<evidence type="ECO:0000313" key="2">
    <source>
        <dbReference type="EMBL" id="KAK9694279.1"/>
    </source>
</evidence>
<feature type="region of interest" description="Disordered" evidence="1">
    <location>
        <begin position="1"/>
        <end position="74"/>
    </location>
</feature>
<gene>
    <name evidence="2" type="ORF">QE152_g33639</name>
</gene>
<dbReference type="AlphaFoldDB" id="A0AAW1IWK2"/>
<evidence type="ECO:0000313" key="3">
    <source>
        <dbReference type="Proteomes" id="UP001458880"/>
    </source>
</evidence>
<organism evidence="2 3">
    <name type="scientific">Popillia japonica</name>
    <name type="common">Japanese beetle</name>
    <dbReference type="NCBI Taxonomy" id="7064"/>
    <lineage>
        <taxon>Eukaryota</taxon>
        <taxon>Metazoa</taxon>
        <taxon>Ecdysozoa</taxon>
        <taxon>Arthropoda</taxon>
        <taxon>Hexapoda</taxon>
        <taxon>Insecta</taxon>
        <taxon>Pterygota</taxon>
        <taxon>Neoptera</taxon>
        <taxon>Endopterygota</taxon>
        <taxon>Coleoptera</taxon>
        <taxon>Polyphaga</taxon>
        <taxon>Scarabaeiformia</taxon>
        <taxon>Scarabaeidae</taxon>
        <taxon>Rutelinae</taxon>
        <taxon>Popillia</taxon>
    </lineage>
</organism>
<proteinExistence type="predicted"/>